<reference evidence="1" key="1">
    <citation type="journal article" date="2019" name="Sci. Rep.">
        <title>Draft genome of Tanacetum cinerariifolium, the natural source of mosquito coil.</title>
        <authorList>
            <person name="Yamashiro T."/>
            <person name="Shiraishi A."/>
            <person name="Satake H."/>
            <person name="Nakayama K."/>
        </authorList>
    </citation>
    <scope>NUCLEOTIDE SEQUENCE</scope>
</reference>
<evidence type="ECO:0000313" key="1">
    <source>
        <dbReference type="EMBL" id="GFD61340.1"/>
    </source>
</evidence>
<gene>
    <name evidence="1" type="ORF">Tci_933309</name>
</gene>
<name>A0A699XSJ6_TANCI</name>
<dbReference type="EMBL" id="BKCJ011889872">
    <property type="protein sequence ID" value="GFD61340.1"/>
    <property type="molecule type" value="Genomic_DNA"/>
</dbReference>
<feature type="non-terminal residue" evidence="1">
    <location>
        <position position="1"/>
    </location>
</feature>
<protein>
    <submittedName>
        <fullName evidence="1">Uncharacterized protein</fullName>
    </submittedName>
</protein>
<comment type="caution">
    <text evidence="1">The sequence shown here is derived from an EMBL/GenBank/DDBJ whole genome shotgun (WGS) entry which is preliminary data.</text>
</comment>
<organism evidence="1">
    <name type="scientific">Tanacetum cinerariifolium</name>
    <name type="common">Dalmatian daisy</name>
    <name type="synonym">Chrysanthemum cinerariifolium</name>
    <dbReference type="NCBI Taxonomy" id="118510"/>
    <lineage>
        <taxon>Eukaryota</taxon>
        <taxon>Viridiplantae</taxon>
        <taxon>Streptophyta</taxon>
        <taxon>Embryophyta</taxon>
        <taxon>Tracheophyta</taxon>
        <taxon>Spermatophyta</taxon>
        <taxon>Magnoliopsida</taxon>
        <taxon>eudicotyledons</taxon>
        <taxon>Gunneridae</taxon>
        <taxon>Pentapetalae</taxon>
        <taxon>asterids</taxon>
        <taxon>campanulids</taxon>
        <taxon>Asterales</taxon>
        <taxon>Asteraceae</taxon>
        <taxon>Asteroideae</taxon>
        <taxon>Anthemideae</taxon>
        <taxon>Anthemidinae</taxon>
        <taxon>Tanacetum</taxon>
    </lineage>
</organism>
<accession>A0A699XSJ6</accession>
<sequence length="78" mass="7693">VDVGALVLDAVATAVPGVPGGAGTVVHAVRLESQAGKSVVQKTAAGKRVEDFTTKQKNAAKTENAAANGGQMQCADCG</sequence>
<dbReference type="AlphaFoldDB" id="A0A699XSJ6"/>
<proteinExistence type="predicted"/>
<feature type="non-terminal residue" evidence="1">
    <location>
        <position position="78"/>
    </location>
</feature>